<evidence type="ECO:0000256" key="4">
    <source>
        <dbReference type="ARBA" id="ARBA00023015"/>
    </source>
</evidence>
<dbReference type="GO" id="GO:0005669">
    <property type="term" value="C:transcription factor TFIID complex"/>
    <property type="evidence" value="ECO:0007669"/>
    <property type="project" value="InterPro"/>
</dbReference>
<evidence type="ECO:0000256" key="5">
    <source>
        <dbReference type="ARBA" id="ARBA00023163"/>
    </source>
</evidence>
<evidence type="ECO:0000256" key="7">
    <source>
        <dbReference type="SAM" id="MobiDB-lite"/>
    </source>
</evidence>
<dbReference type="PANTHER" id="PTHR12264:SF21">
    <property type="entry name" value="TRANSCRIPTION INITIATION FACTOR TFIID SUBUNIT 12"/>
    <property type="match status" value="1"/>
</dbReference>
<dbReference type="Pfam" id="PF03847">
    <property type="entry name" value="TFIID_20kDa"/>
    <property type="match status" value="1"/>
</dbReference>
<evidence type="ECO:0000256" key="1">
    <source>
        <dbReference type="ARBA" id="ARBA00004123"/>
    </source>
</evidence>
<dbReference type="GO" id="GO:0017025">
    <property type="term" value="F:TBP-class protein binding"/>
    <property type="evidence" value="ECO:0007669"/>
    <property type="project" value="TreeGrafter"/>
</dbReference>
<dbReference type="SUPFAM" id="SSF47113">
    <property type="entry name" value="Histone-fold"/>
    <property type="match status" value="1"/>
</dbReference>
<keyword evidence="6" id="KW-0539">Nucleus</keyword>
<dbReference type="CDD" id="cd07981">
    <property type="entry name" value="HFD_TAF12"/>
    <property type="match status" value="1"/>
</dbReference>
<evidence type="ECO:0000256" key="2">
    <source>
        <dbReference type="ARBA" id="ARBA00007530"/>
    </source>
</evidence>
<comment type="subcellular location">
    <subcellularLocation>
        <location evidence="1">Nucleus</location>
    </subcellularLocation>
</comment>
<dbReference type="EMBL" id="CAJOBA010002063">
    <property type="protein sequence ID" value="CAF3628074.1"/>
    <property type="molecule type" value="Genomic_DNA"/>
</dbReference>
<dbReference type="PANTHER" id="PTHR12264">
    <property type="entry name" value="TRANSCRIPTION INITIATION FACTOR TFIID SUBUNIT 12"/>
    <property type="match status" value="1"/>
</dbReference>
<dbReference type="InterPro" id="IPR003228">
    <property type="entry name" value="TFIID_TAF12_dom"/>
</dbReference>
<dbReference type="InterPro" id="IPR037794">
    <property type="entry name" value="TAF12"/>
</dbReference>
<sequence length="200" mass="22521">MPGAARTYPRSQDCPYRSLMRIPFFYIIRSPFIYLKGLPITNDNSFARPSPVTGSSNNDGDKPLIDKRSIQDLIKEVDPQSLLQIDDEVEEMLIQIAEEFVETTILSSCQNAKHRKSNIVEAKDVQLYLERTHNMWIPGFGIEDSKSYKKFLTNDALKASLKSVYLSNTNSTNSSTKTSKDTQQGSSNKKRTITTSDTVG</sequence>
<dbReference type="Proteomes" id="UP000681722">
    <property type="component" value="Unassembled WGS sequence"/>
</dbReference>
<dbReference type="EMBL" id="CAJOBC010000147">
    <property type="protein sequence ID" value="CAF3545400.1"/>
    <property type="molecule type" value="Genomic_DNA"/>
</dbReference>
<dbReference type="Proteomes" id="UP000677228">
    <property type="component" value="Unassembled WGS sequence"/>
</dbReference>
<feature type="domain" description="Transcription initiation factor TFIID subunit 12" evidence="8">
    <location>
        <begin position="67"/>
        <end position="135"/>
    </location>
</feature>
<dbReference type="EMBL" id="CAJNOQ010000147">
    <property type="protein sequence ID" value="CAF0764206.1"/>
    <property type="molecule type" value="Genomic_DNA"/>
</dbReference>
<dbReference type="GO" id="GO:0046982">
    <property type="term" value="F:protein heterodimerization activity"/>
    <property type="evidence" value="ECO:0007669"/>
    <property type="project" value="InterPro"/>
</dbReference>
<dbReference type="FunFam" id="1.10.20.10:FF:000011">
    <property type="entry name" value="Transcription initiation factor TFIID subunit 12"/>
    <property type="match status" value="1"/>
</dbReference>
<evidence type="ECO:0000256" key="6">
    <source>
        <dbReference type="ARBA" id="ARBA00023242"/>
    </source>
</evidence>
<evidence type="ECO:0000256" key="3">
    <source>
        <dbReference type="ARBA" id="ARBA00017484"/>
    </source>
</evidence>
<evidence type="ECO:0000259" key="8">
    <source>
        <dbReference type="Pfam" id="PF03847"/>
    </source>
</evidence>
<dbReference type="GO" id="GO:0051123">
    <property type="term" value="P:RNA polymerase II preinitiation complex assembly"/>
    <property type="evidence" value="ECO:0007669"/>
    <property type="project" value="TreeGrafter"/>
</dbReference>
<comment type="caution">
    <text evidence="9">The sequence shown here is derived from an EMBL/GenBank/DDBJ whole genome shotgun (WGS) entry which is preliminary data.</text>
</comment>
<protein>
    <recommendedName>
        <fullName evidence="3">Transcription initiation factor TFIID subunit 12</fullName>
    </recommendedName>
</protein>
<accession>A0A813QAA9</accession>
<evidence type="ECO:0000313" key="13">
    <source>
        <dbReference type="Proteomes" id="UP000663829"/>
    </source>
</evidence>
<dbReference type="InterPro" id="IPR009072">
    <property type="entry name" value="Histone-fold"/>
</dbReference>
<evidence type="ECO:0000313" key="12">
    <source>
        <dbReference type="EMBL" id="CAF3628074.1"/>
    </source>
</evidence>
<name>A0A813QAA9_9BILA</name>
<dbReference type="OrthoDB" id="2193432at2759"/>
<dbReference type="Gene3D" id="1.10.20.10">
    <property type="entry name" value="Histone, subunit A"/>
    <property type="match status" value="1"/>
</dbReference>
<gene>
    <name evidence="9" type="ORF">GPM918_LOCUS1558</name>
    <name evidence="10" type="ORF">OVA965_LOCUS6744</name>
    <name evidence="11" type="ORF">SRO942_LOCUS1558</name>
    <name evidence="12" type="ORF">TMI583_LOCUS6740</name>
</gene>
<dbReference type="AlphaFoldDB" id="A0A813QAA9"/>
<dbReference type="Proteomes" id="UP000682733">
    <property type="component" value="Unassembled WGS sequence"/>
</dbReference>
<evidence type="ECO:0000313" key="11">
    <source>
        <dbReference type="EMBL" id="CAF3545400.1"/>
    </source>
</evidence>
<dbReference type="GO" id="GO:0000124">
    <property type="term" value="C:SAGA complex"/>
    <property type="evidence" value="ECO:0007669"/>
    <property type="project" value="InterPro"/>
</dbReference>
<dbReference type="EMBL" id="CAJNOK010002063">
    <property type="protein sequence ID" value="CAF0843056.1"/>
    <property type="molecule type" value="Genomic_DNA"/>
</dbReference>
<keyword evidence="5" id="KW-0804">Transcription</keyword>
<proteinExistence type="inferred from homology"/>
<reference evidence="9" key="1">
    <citation type="submission" date="2021-02" db="EMBL/GenBank/DDBJ databases">
        <authorList>
            <person name="Nowell W R."/>
        </authorList>
    </citation>
    <scope>NUCLEOTIDE SEQUENCE</scope>
</reference>
<dbReference type="GO" id="GO:0003677">
    <property type="term" value="F:DNA binding"/>
    <property type="evidence" value="ECO:0007669"/>
    <property type="project" value="TreeGrafter"/>
</dbReference>
<keyword evidence="13" id="KW-1185">Reference proteome</keyword>
<feature type="compositionally biased region" description="Low complexity" evidence="7">
    <location>
        <begin position="168"/>
        <end position="187"/>
    </location>
</feature>
<organism evidence="9 13">
    <name type="scientific">Didymodactylos carnosus</name>
    <dbReference type="NCBI Taxonomy" id="1234261"/>
    <lineage>
        <taxon>Eukaryota</taxon>
        <taxon>Metazoa</taxon>
        <taxon>Spiralia</taxon>
        <taxon>Gnathifera</taxon>
        <taxon>Rotifera</taxon>
        <taxon>Eurotatoria</taxon>
        <taxon>Bdelloidea</taxon>
        <taxon>Philodinida</taxon>
        <taxon>Philodinidae</taxon>
        <taxon>Didymodactylos</taxon>
    </lineage>
</organism>
<dbReference type="Proteomes" id="UP000663829">
    <property type="component" value="Unassembled WGS sequence"/>
</dbReference>
<evidence type="ECO:0000313" key="10">
    <source>
        <dbReference type="EMBL" id="CAF0843056.1"/>
    </source>
</evidence>
<comment type="similarity">
    <text evidence="2">Belongs to the TAF12 family.</text>
</comment>
<keyword evidence="4" id="KW-0805">Transcription regulation</keyword>
<feature type="region of interest" description="Disordered" evidence="7">
    <location>
        <begin position="168"/>
        <end position="200"/>
    </location>
</feature>
<evidence type="ECO:0000313" key="9">
    <source>
        <dbReference type="EMBL" id="CAF0764206.1"/>
    </source>
</evidence>